<evidence type="ECO:0000256" key="2">
    <source>
        <dbReference type="ARBA" id="ARBA00022692"/>
    </source>
</evidence>
<dbReference type="Pfam" id="PF01740">
    <property type="entry name" value="STAS"/>
    <property type="match status" value="1"/>
</dbReference>
<evidence type="ECO:0000259" key="6">
    <source>
        <dbReference type="PROSITE" id="PS50801"/>
    </source>
</evidence>
<feature type="transmembrane region" description="Helical" evidence="5">
    <location>
        <begin position="259"/>
        <end position="279"/>
    </location>
</feature>
<feature type="transmembrane region" description="Helical" evidence="5">
    <location>
        <begin position="48"/>
        <end position="65"/>
    </location>
</feature>
<dbReference type="Pfam" id="PF00916">
    <property type="entry name" value="Sulfate_transp"/>
    <property type="match status" value="1"/>
</dbReference>
<evidence type="ECO:0000256" key="4">
    <source>
        <dbReference type="ARBA" id="ARBA00023136"/>
    </source>
</evidence>
<dbReference type="GO" id="GO:0016020">
    <property type="term" value="C:membrane"/>
    <property type="evidence" value="ECO:0007669"/>
    <property type="project" value="UniProtKB-SubCell"/>
</dbReference>
<feature type="transmembrane region" description="Helical" evidence="5">
    <location>
        <begin position="329"/>
        <end position="349"/>
    </location>
</feature>
<dbReference type="InterPro" id="IPR036513">
    <property type="entry name" value="STAS_dom_sf"/>
</dbReference>
<keyword evidence="2 5" id="KW-0812">Transmembrane</keyword>
<dbReference type="InterPro" id="IPR001902">
    <property type="entry name" value="SLC26A/SulP_fam"/>
</dbReference>
<dbReference type="AlphaFoldDB" id="A0A6C2UHZ8"/>
<sequence length="556" mass="60019">MLKRLFPFLSWRFAKGDVRADFVSGLTVALVLIPQSMAYAQLAGLPAVVGLYAACIPVMIGALWGSSHHLQTGPVAMTSLLTGTILMQLAVPESATYVALAGLLAVMVGCIRLFVGATRLAVLANFLSKPVIDGFVHAGVLVIASSQVSKLFGLEMAKGGWYLRNLWDLLCRLGELNLTAAVLGCASIVLLVLVKRFLPKLPASLVVVALATLSVSLLGLHDPERMAASVGVVGHIPMGLPRPVSIDIDWGMIGKMLPGAFVIAFVGFMEMCGVAKAVAVQSRQRLDLNQELIGQGLAAVSSGLTGGYTVSGSLSRTALNYASGAKTGLSAVFTGMFMVLFLMFLAGAIYCLPTATLGAVIIVAVVKLLNFKRLFSYWKVSRWEGLVALLTFAATLLFAPQLQNGILLGAALSIVIFLFQTMKPNVALLGRHEDGSYRTYDRYDLAIDPRMPVIRFDGRLFFANVSYFEDMLLDTCGKFQEAEFIAIDCQGINAIDATGVEMLGEMVTILRENHVELLFCQMKTPVRQLLQRAGLFDKIGEENFFHRIDTARIRVG</sequence>
<dbReference type="CDD" id="cd07042">
    <property type="entry name" value="STAS_SulP_like_sulfate_transporter"/>
    <property type="match status" value="1"/>
</dbReference>
<name>A0A6C2UHZ8_9BACT</name>
<dbReference type="InterPro" id="IPR002645">
    <property type="entry name" value="STAS_dom"/>
</dbReference>
<organism evidence="7 8">
    <name type="scientific">Pontiella sulfatireligans</name>
    <dbReference type="NCBI Taxonomy" id="2750658"/>
    <lineage>
        <taxon>Bacteria</taxon>
        <taxon>Pseudomonadati</taxon>
        <taxon>Kiritimatiellota</taxon>
        <taxon>Kiritimatiellia</taxon>
        <taxon>Kiritimatiellales</taxon>
        <taxon>Pontiellaceae</taxon>
        <taxon>Pontiella</taxon>
    </lineage>
</organism>
<feature type="domain" description="STAS" evidence="6">
    <location>
        <begin position="441"/>
        <end position="555"/>
    </location>
</feature>
<evidence type="ECO:0000256" key="5">
    <source>
        <dbReference type="SAM" id="Phobius"/>
    </source>
</evidence>
<protein>
    <submittedName>
        <fullName evidence="7">Putative sulfate transporter</fullName>
    </submittedName>
</protein>
<keyword evidence="8" id="KW-1185">Reference proteome</keyword>
<dbReference type="Gene3D" id="3.30.750.24">
    <property type="entry name" value="STAS domain"/>
    <property type="match status" value="1"/>
</dbReference>
<evidence type="ECO:0000313" key="8">
    <source>
        <dbReference type="Proteomes" id="UP000346198"/>
    </source>
</evidence>
<evidence type="ECO:0000256" key="3">
    <source>
        <dbReference type="ARBA" id="ARBA00022989"/>
    </source>
</evidence>
<dbReference type="GO" id="GO:0055085">
    <property type="term" value="P:transmembrane transport"/>
    <property type="evidence" value="ECO:0007669"/>
    <property type="project" value="InterPro"/>
</dbReference>
<dbReference type="EMBL" id="CAAHFH010000001">
    <property type="protein sequence ID" value="VGO19820.1"/>
    <property type="molecule type" value="Genomic_DNA"/>
</dbReference>
<feature type="transmembrane region" description="Helical" evidence="5">
    <location>
        <begin position="405"/>
        <end position="422"/>
    </location>
</feature>
<dbReference type="Proteomes" id="UP000346198">
    <property type="component" value="Unassembled WGS sequence"/>
</dbReference>
<comment type="subcellular location">
    <subcellularLocation>
        <location evidence="1">Membrane</location>
        <topology evidence="1">Multi-pass membrane protein</topology>
    </subcellularLocation>
</comment>
<dbReference type="SUPFAM" id="SSF52091">
    <property type="entry name" value="SpoIIaa-like"/>
    <property type="match status" value="1"/>
</dbReference>
<dbReference type="RefSeq" id="WP_136061276.1">
    <property type="nucleotide sequence ID" value="NZ_CAAHFH010000001.1"/>
</dbReference>
<gene>
    <name evidence="7" type="ORF">SCARR_01880</name>
</gene>
<feature type="transmembrane region" description="Helical" evidence="5">
    <location>
        <begin position="97"/>
        <end position="122"/>
    </location>
</feature>
<feature type="transmembrane region" description="Helical" evidence="5">
    <location>
        <begin position="355"/>
        <end position="371"/>
    </location>
</feature>
<dbReference type="InterPro" id="IPR011547">
    <property type="entry name" value="SLC26A/SulP_dom"/>
</dbReference>
<accession>A0A6C2UHZ8</accession>
<feature type="transmembrane region" description="Helical" evidence="5">
    <location>
        <begin position="72"/>
        <end position="91"/>
    </location>
</feature>
<reference evidence="7 8" key="1">
    <citation type="submission" date="2019-04" db="EMBL/GenBank/DDBJ databases">
        <authorList>
            <person name="Van Vliet M D."/>
        </authorList>
    </citation>
    <scope>NUCLEOTIDE SEQUENCE [LARGE SCALE GENOMIC DNA]</scope>
    <source>
        <strain evidence="7 8">F21</strain>
    </source>
</reference>
<evidence type="ECO:0000313" key="7">
    <source>
        <dbReference type="EMBL" id="VGO19820.1"/>
    </source>
</evidence>
<feature type="transmembrane region" description="Helical" evidence="5">
    <location>
        <begin position="201"/>
        <end position="220"/>
    </location>
</feature>
<dbReference type="PANTHER" id="PTHR11814">
    <property type="entry name" value="SULFATE TRANSPORTER"/>
    <property type="match status" value="1"/>
</dbReference>
<proteinExistence type="predicted"/>
<feature type="transmembrane region" description="Helical" evidence="5">
    <location>
        <begin position="173"/>
        <end position="194"/>
    </location>
</feature>
<evidence type="ECO:0000256" key="1">
    <source>
        <dbReference type="ARBA" id="ARBA00004141"/>
    </source>
</evidence>
<keyword evidence="4 5" id="KW-0472">Membrane</keyword>
<dbReference type="NCBIfam" id="TIGR00815">
    <property type="entry name" value="sulP"/>
    <property type="match status" value="1"/>
</dbReference>
<dbReference type="PROSITE" id="PS50801">
    <property type="entry name" value="STAS"/>
    <property type="match status" value="1"/>
</dbReference>
<keyword evidence="3 5" id="KW-1133">Transmembrane helix</keyword>
<feature type="transmembrane region" description="Helical" evidence="5">
    <location>
        <begin position="383"/>
        <end position="399"/>
    </location>
</feature>